<evidence type="ECO:0000256" key="2">
    <source>
        <dbReference type="ARBA" id="ARBA00022723"/>
    </source>
</evidence>
<keyword evidence="3" id="KW-0408">Iron</keyword>
<dbReference type="Pfam" id="PF00462">
    <property type="entry name" value="Glutaredoxin"/>
    <property type="match status" value="1"/>
</dbReference>
<keyword evidence="1" id="KW-0001">2Fe-2S</keyword>
<dbReference type="InterPro" id="IPR036249">
    <property type="entry name" value="Thioredoxin-like_sf"/>
</dbReference>
<evidence type="ECO:0000256" key="3">
    <source>
        <dbReference type="ARBA" id="ARBA00023004"/>
    </source>
</evidence>
<evidence type="ECO:0000256" key="1">
    <source>
        <dbReference type="ARBA" id="ARBA00022714"/>
    </source>
</evidence>
<feature type="domain" description="Glutaredoxin" evidence="7">
    <location>
        <begin position="57"/>
        <end position="122"/>
    </location>
</feature>
<evidence type="ECO:0000313" key="9">
    <source>
        <dbReference type="Proteomes" id="UP001212152"/>
    </source>
</evidence>
<dbReference type="NCBIfam" id="TIGR00365">
    <property type="entry name" value="Grx4 family monothiol glutaredoxin"/>
    <property type="match status" value="1"/>
</dbReference>
<keyword evidence="5" id="KW-0676">Redox-active center</keyword>
<dbReference type="PANTHER" id="PTHR10293:SF16">
    <property type="entry name" value="GLUTAREDOXIN-RELATED PROTEIN 5, MITOCHONDRIAL"/>
    <property type="match status" value="1"/>
</dbReference>
<keyword evidence="4" id="KW-0411">Iron-sulfur</keyword>
<reference evidence="8" key="1">
    <citation type="submission" date="2020-05" db="EMBL/GenBank/DDBJ databases">
        <title>Phylogenomic resolution of chytrid fungi.</title>
        <authorList>
            <person name="Stajich J.E."/>
            <person name="Amses K."/>
            <person name="Simmons R."/>
            <person name="Seto K."/>
            <person name="Myers J."/>
            <person name="Bonds A."/>
            <person name="Quandt C.A."/>
            <person name="Barry K."/>
            <person name="Liu P."/>
            <person name="Grigoriev I."/>
            <person name="Longcore J.E."/>
            <person name="James T.Y."/>
        </authorList>
    </citation>
    <scope>NUCLEOTIDE SEQUENCE</scope>
    <source>
        <strain evidence="8">JEL0379</strain>
    </source>
</reference>
<dbReference type="FunFam" id="3.40.30.10:FF:000005">
    <property type="entry name" value="Glutaredoxin 5"/>
    <property type="match status" value="1"/>
</dbReference>
<keyword evidence="2" id="KW-0479">Metal-binding</keyword>
<dbReference type="SUPFAM" id="SSF52833">
    <property type="entry name" value="Thioredoxin-like"/>
    <property type="match status" value="1"/>
</dbReference>
<dbReference type="GO" id="GO:0046872">
    <property type="term" value="F:metal ion binding"/>
    <property type="evidence" value="ECO:0007669"/>
    <property type="project" value="UniProtKB-KW"/>
</dbReference>
<dbReference type="GO" id="GO:0005759">
    <property type="term" value="C:mitochondrial matrix"/>
    <property type="evidence" value="ECO:0007669"/>
    <property type="project" value="TreeGrafter"/>
</dbReference>
<dbReference type="InterPro" id="IPR002109">
    <property type="entry name" value="Glutaredoxin"/>
</dbReference>
<accession>A0AAD5TE93</accession>
<dbReference type="PANTHER" id="PTHR10293">
    <property type="entry name" value="GLUTAREDOXIN FAMILY MEMBER"/>
    <property type="match status" value="1"/>
</dbReference>
<keyword evidence="9" id="KW-1185">Reference proteome</keyword>
<dbReference type="EMBL" id="JADGJQ010000112">
    <property type="protein sequence ID" value="KAJ3169042.1"/>
    <property type="molecule type" value="Genomic_DNA"/>
</dbReference>
<evidence type="ECO:0000256" key="4">
    <source>
        <dbReference type="ARBA" id="ARBA00023014"/>
    </source>
</evidence>
<dbReference type="AlphaFoldDB" id="A0AAD5TE93"/>
<comment type="caution">
    <text evidence="8">The sequence shown here is derived from an EMBL/GenBank/DDBJ whole genome shotgun (WGS) entry which is preliminary data.</text>
</comment>
<dbReference type="GO" id="GO:0051537">
    <property type="term" value="F:2 iron, 2 sulfur cluster binding"/>
    <property type="evidence" value="ECO:0007669"/>
    <property type="project" value="UniProtKB-KW"/>
</dbReference>
<evidence type="ECO:0000256" key="6">
    <source>
        <dbReference type="ARBA" id="ARBA00067618"/>
    </source>
</evidence>
<dbReference type="GO" id="GO:0044571">
    <property type="term" value="P:[2Fe-2S] cluster assembly"/>
    <property type="evidence" value="ECO:0007669"/>
    <property type="project" value="UniProtKB-ARBA"/>
</dbReference>
<sequence length="164" mass="17774">MSAASLFARRSVASFSARFIPSSAASFAPTSARLSLRRNLSDDLRARLDTAVKSNDVLVFMKGNKAQPQCGFSRAVVQILTLQGVKDFKTVNVLADEEVRTGIKEYSSWPTIPQVYVKGEFVGGCDILINMHQSGELDTFLKEQGIAVDKEAAEAAAEEQKSGV</sequence>
<dbReference type="Gene3D" id="3.40.30.10">
    <property type="entry name" value="Glutaredoxin"/>
    <property type="match status" value="1"/>
</dbReference>
<dbReference type="GO" id="GO:0015036">
    <property type="term" value="F:disulfide oxidoreductase activity"/>
    <property type="evidence" value="ECO:0007669"/>
    <property type="project" value="UniProtKB-ARBA"/>
</dbReference>
<gene>
    <name evidence="8" type="primary">GRX5</name>
    <name evidence="8" type="ORF">HDU87_000869</name>
</gene>
<protein>
    <recommendedName>
        <fullName evidence="6">Monothiol glutaredoxin-5, mitochondrial</fullName>
    </recommendedName>
</protein>
<dbReference type="Proteomes" id="UP001212152">
    <property type="component" value="Unassembled WGS sequence"/>
</dbReference>
<evidence type="ECO:0000313" key="8">
    <source>
        <dbReference type="EMBL" id="KAJ3169042.1"/>
    </source>
</evidence>
<proteinExistence type="predicted"/>
<name>A0AAD5TE93_9FUNG</name>
<evidence type="ECO:0000259" key="7">
    <source>
        <dbReference type="Pfam" id="PF00462"/>
    </source>
</evidence>
<organism evidence="8 9">
    <name type="scientific">Geranomyces variabilis</name>
    <dbReference type="NCBI Taxonomy" id="109894"/>
    <lineage>
        <taxon>Eukaryota</taxon>
        <taxon>Fungi</taxon>
        <taxon>Fungi incertae sedis</taxon>
        <taxon>Chytridiomycota</taxon>
        <taxon>Chytridiomycota incertae sedis</taxon>
        <taxon>Chytridiomycetes</taxon>
        <taxon>Spizellomycetales</taxon>
        <taxon>Powellomycetaceae</taxon>
        <taxon>Geranomyces</taxon>
    </lineage>
</organism>
<dbReference type="PROSITE" id="PS51354">
    <property type="entry name" value="GLUTAREDOXIN_2"/>
    <property type="match status" value="1"/>
</dbReference>
<dbReference type="InterPro" id="IPR033658">
    <property type="entry name" value="GRX_PICOT-like"/>
</dbReference>
<dbReference type="InterPro" id="IPR004480">
    <property type="entry name" value="Monothiol_GRX-rel"/>
</dbReference>
<dbReference type="CDD" id="cd03028">
    <property type="entry name" value="GRX_PICOT_like"/>
    <property type="match status" value="1"/>
</dbReference>
<evidence type="ECO:0000256" key="5">
    <source>
        <dbReference type="ARBA" id="ARBA00023284"/>
    </source>
</evidence>